<protein>
    <submittedName>
        <fullName evidence="1">Uncharacterized protein</fullName>
    </submittedName>
</protein>
<dbReference type="Proteomes" id="UP000234752">
    <property type="component" value="Plasmid unnamed1"/>
</dbReference>
<evidence type="ECO:0000313" key="1">
    <source>
        <dbReference type="EMBL" id="AUN33296.1"/>
    </source>
</evidence>
<keyword evidence="2" id="KW-1185">Reference proteome</keyword>
<organism evidence="1 2">
    <name type="scientific">Niveispirillum cyanobacteriorum</name>
    <dbReference type="NCBI Taxonomy" id="1612173"/>
    <lineage>
        <taxon>Bacteria</taxon>
        <taxon>Pseudomonadati</taxon>
        <taxon>Pseudomonadota</taxon>
        <taxon>Alphaproteobacteria</taxon>
        <taxon>Rhodospirillales</taxon>
        <taxon>Azospirillaceae</taxon>
        <taxon>Niveispirillum</taxon>
    </lineage>
</organism>
<dbReference type="EMBL" id="CP025613">
    <property type="protein sequence ID" value="AUN33296.1"/>
    <property type="molecule type" value="Genomic_DNA"/>
</dbReference>
<geneLocation type="plasmid" evidence="1 2">
    <name>unnamed1</name>
</geneLocation>
<dbReference type="KEGG" id="ncb:C0V82_23275"/>
<dbReference type="OrthoDB" id="8377146at2"/>
<reference evidence="1 2" key="1">
    <citation type="submission" date="2017-12" db="EMBL/GenBank/DDBJ databases">
        <title>Genomes of bacteria within cyanobacterial aggregates.</title>
        <authorList>
            <person name="Cai H."/>
        </authorList>
    </citation>
    <scope>NUCLEOTIDE SEQUENCE [LARGE SCALE GENOMIC DNA]</scope>
    <source>
        <strain evidence="1 2">TH16</strain>
        <plasmid evidence="1 2">unnamed1</plasmid>
    </source>
</reference>
<evidence type="ECO:0000313" key="2">
    <source>
        <dbReference type="Proteomes" id="UP000234752"/>
    </source>
</evidence>
<name>A0A2K9NKY2_9PROT</name>
<proteinExistence type="predicted"/>
<accession>A0A2K9NKY2</accession>
<gene>
    <name evidence="1" type="ORF">C0V82_23275</name>
</gene>
<dbReference type="AlphaFoldDB" id="A0A2K9NKY2"/>
<keyword evidence="1" id="KW-0614">Plasmid</keyword>
<sequence length="155" mass="17106">MRDGYNVRVILFDDLRVELNDKLTIVGMHTQGIKLNGTAPAALPQLCLGAWISYPLSPMPETIRIIAKGDTLDDPALDTTMSPRQETEPRATDQSGFRTEFLTNRWVFPTFNANGTISVDVFADDELIFAAYWPVTIAPNPNPMIPPAIQFGPSA</sequence>
<dbReference type="RefSeq" id="WP_102114812.1">
    <property type="nucleotide sequence ID" value="NZ_BMGN01000001.1"/>
</dbReference>